<sequence length="302" mass="33409">MTTRYQKLTSHDEDENFVATSSGSSSSSSSTNNNNNSTQPSQQRSAQTQQLNDLQDTFGETFDEEEEEHSAVTDRLLRSNNDNNNNNNSSHISIPMPQPSSSSLHTNGPAILPVSTDGVFSNISAKPESDSKKLEETPPTYEEAAADATPPYWQTTIIAPAGMGDIVLVEGMPVGNIFAFFWNLLISASFQFVGFMLTYLLHTSHASKQGSRAGLGVSLVQTGFYIRSRGTLEDDDYYYSSNDESQDNKNNENQLDGMDADIIAYLLMIIGWFIIIRSIADYFRAKQMEKIIRSEPNPEANV</sequence>
<dbReference type="STRING" id="86630.A0A367KE25"/>
<feature type="transmembrane region" description="Helical" evidence="6">
    <location>
        <begin position="262"/>
        <end position="283"/>
    </location>
</feature>
<proteinExistence type="predicted"/>
<dbReference type="GO" id="GO:0048471">
    <property type="term" value="C:perinuclear region of cytoplasm"/>
    <property type="evidence" value="ECO:0007669"/>
    <property type="project" value="TreeGrafter"/>
</dbReference>
<keyword evidence="3 6" id="KW-1133">Transmembrane helix</keyword>
<evidence type="ECO:0000256" key="3">
    <source>
        <dbReference type="ARBA" id="ARBA00022989"/>
    </source>
</evidence>
<dbReference type="CDD" id="cd22212">
    <property type="entry name" value="NDFIP-like"/>
    <property type="match status" value="1"/>
</dbReference>
<evidence type="ECO:0000256" key="2">
    <source>
        <dbReference type="ARBA" id="ARBA00022692"/>
    </source>
</evidence>
<evidence type="ECO:0000313" key="7">
    <source>
        <dbReference type="EMBL" id="RCI00439.1"/>
    </source>
</evidence>
<dbReference type="Pfam" id="PF10176">
    <property type="entry name" value="NEDD4_Bsd2"/>
    <property type="match status" value="1"/>
</dbReference>
<dbReference type="GO" id="GO:0005794">
    <property type="term" value="C:Golgi apparatus"/>
    <property type="evidence" value="ECO:0007669"/>
    <property type="project" value="TreeGrafter"/>
</dbReference>
<dbReference type="GO" id="GO:0007034">
    <property type="term" value="P:vacuolar transport"/>
    <property type="evidence" value="ECO:0007669"/>
    <property type="project" value="InterPro"/>
</dbReference>
<evidence type="ECO:0000313" key="8">
    <source>
        <dbReference type="Proteomes" id="UP000252139"/>
    </source>
</evidence>
<keyword evidence="8" id="KW-1185">Reference proteome</keyword>
<dbReference type="PANTHER" id="PTHR13396">
    <property type="entry name" value="NEDD4 FAMILY INTERACTING PROTEIN 1/2"/>
    <property type="match status" value="1"/>
</dbReference>
<dbReference type="GO" id="GO:0016020">
    <property type="term" value="C:membrane"/>
    <property type="evidence" value="ECO:0007669"/>
    <property type="project" value="UniProtKB-SubCell"/>
</dbReference>
<feature type="transmembrane region" description="Helical" evidence="6">
    <location>
        <begin position="180"/>
        <end position="201"/>
    </location>
</feature>
<keyword evidence="2 6" id="KW-0812">Transmembrane</keyword>
<dbReference type="GO" id="GO:0030001">
    <property type="term" value="P:metal ion transport"/>
    <property type="evidence" value="ECO:0007669"/>
    <property type="project" value="InterPro"/>
</dbReference>
<evidence type="ECO:0000256" key="1">
    <source>
        <dbReference type="ARBA" id="ARBA00004141"/>
    </source>
</evidence>
<comment type="caution">
    <text evidence="7">The sequence shown here is derived from an EMBL/GenBank/DDBJ whole genome shotgun (WGS) entry which is preliminary data.</text>
</comment>
<evidence type="ECO:0000256" key="5">
    <source>
        <dbReference type="SAM" id="MobiDB-lite"/>
    </source>
</evidence>
<feature type="region of interest" description="Disordered" evidence="5">
    <location>
        <begin position="1"/>
        <end position="145"/>
    </location>
</feature>
<dbReference type="EMBL" id="PJQL01000060">
    <property type="protein sequence ID" value="RCI00439.1"/>
    <property type="molecule type" value="Genomic_DNA"/>
</dbReference>
<feature type="compositionally biased region" description="Low complexity" evidence="5">
    <location>
        <begin position="79"/>
        <end position="103"/>
    </location>
</feature>
<evidence type="ECO:0008006" key="9">
    <source>
        <dbReference type="Google" id="ProtNLM"/>
    </source>
</evidence>
<dbReference type="GO" id="GO:0006511">
    <property type="term" value="P:ubiquitin-dependent protein catabolic process"/>
    <property type="evidence" value="ECO:0007669"/>
    <property type="project" value="TreeGrafter"/>
</dbReference>
<name>A0A367KE25_RHIAZ</name>
<organism evidence="7 8">
    <name type="scientific">Rhizopus azygosporus</name>
    <name type="common">Rhizopus microsporus var. azygosporus</name>
    <dbReference type="NCBI Taxonomy" id="86630"/>
    <lineage>
        <taxon>Eukaryota</taxon>
        <taxon>Fungi</taxon>
        <taxon>Fungi incertae sedis</taxon>
        <taxon>Mucoromycota</taxon>
        <taxon>Mucoromycotina</taxon>
        <taxon>Mucoromycetes</taxon>
        <taxon>Mucorales</taxon>
        <taxon>Mucorineae</taxon>
        <taxon>Rhizopodaceae</taxon>
        <taxon>Rhizopus</taxon>
    </lineage>
</organism>
<dbReference type="GO" id="GO:0031398">
    <property type="term" value="P:positive regulation of protein ubiquitination"/>
    <property type="evidence" value="ECO:0007669"/>
    <property type="project" value="TreeGrafter"/>
</dbReference>
<dbReference type="GO" id="GO:0005783">
    <property type="term" value="C:endoplasmic reticulum"/>
    <property type="evidence" value="ECO:0007669"/>
    <property type="project" value="TreeGrafter"/>
</dbReference>
<dbReference type="Proteomes" id="UP000252139">
    <property type="component" value="Unassembled WGS sequence"/>
</dbReference>
<gene>
    <name evidence="7" type="ORF">CU097_014774</name>
</gene>
<feature type="compositionally biased region" description="Low complexity" evidence="5">
    <location>
        <begin position="20"/>
        <end position="60"/>
    </location>
</feature>
<dbReference type="AlphaFoldDB" id="A0A367KE25"/>
<keyword evidence="4 6" id="KW-0472">Membrane</keyword>
<dbReference type="InterPro" id="IPR019325">
    <property type="entry name" value="NEDD4/Bsd2"/>
</dbReference>
<evidence type="ECO:0000256" key="6">
    <source>
        <dbReference type="SAM" id="Phobius"/>
    </source>
</evidence>
<evidence type="ECO:0000256" key="4">
    <source>
        <dbReference type="ARBA" id="ARBA00023136"/>
    </source>
</evidence>
<dbReference type="PANTHER" id="PTHR13396:SF5">
    <property type="entry name" value="NEDD4 FAMILY INTERACTING PROTEIN"/>
    <property type="match status" value="1"/>
</dbReference>
<protein>
    <recommendedName>
        <fullName evidence="9">Metal homeostatis protein bsd2</fullName>
    </recommendedName>
</protein>
<accession>A0A367KE25</accession>
<dbReference type="OrthoDB" id="10003116at2759"/>
<comment type="subcellular location">
    <subcellularLocation>
        <location evidence="1">Membrane</location>
        <topology evidence="1">Multi-pass membrane protein</topology>
    </subcellularLocation>
</comment>
<reference evidence="7 8" key="1">
    <citation type="journal article" date="2018" name="G3 (Bethesda)">
        <title>Phylogenetic and Phylogenomic Definition of Rhizopus Species.</title>
        <authorList>
            <person name="Gryganskyi A.P."/>
            <person name="Golan J."/>
            <person name="Dolatabadi S."/>
            <person name="Mondo S."/>
            <person name="Robb S."/>
            <person name="Idnurm A."/>
            <person name="Muszewska A."/>
            <person name="Steczkiewicz K."/>
            <person name="Masonjones S."/>
            <person name="Liao H.L."/>
            <person name="Gajdeczka M.T."/>
            <person name="Anike F."/>
            <person name="Vuek A."/>
            <person name="Anishchenko I.M."/>
            <person name="Voigt K."/>
            <person name="de Hoog G.S."/>
            <person name="Smith M.E."/>
            <person name="Heitman J."/>
            <person name="Vilgalys R."/>
            <person name="Stajich J.E."/>
        </authorList>
    </citation>
    <scope>NUCLEOTIDE SEQUENCE [LARGE SCALE GENOMIC DNA]</scope>
    <source>
        <strain evidence="7 8">CBS 357.93</strain>
    </source>
</reference>
<feature type="compositionally biased region" description="Basic and acidic residues" evidence="5">
    <location>
        <begin position="127"/>
        <end position="136"/>
    </location>
</feature>